<dbReference type="InterPro" id="IPR038938">
    <property type="entry name" value="D27-like"/>
</dbReference>
<dbReference type="PANTHER" id="PTHR33591">
    <property type="entry name" value="BETA-CAROTENE ISOMERASE D27"/>
    <property type="match status" value="1"/>
</dbReference>
<dbReference type="InterPro" id="IPR025114">
    <property type="entry name" value="D27-like_C"/>
</dbReference>
<feature type="signal peptide" evidence="1">
    <location>
        <begin position="1"/>
        <end position="20"/>
    </location>
</feature>
<dbReference type="PANTHER" id="PTHR33591:SF2">
    <property type="entry name" value="BETA-CAROTENE ISOMERASE D27"/>
    <property type="match status" value="1"/>
</dbReference>
<keyword evidence="4" id="KW-1185">Reference proteome</keyword>
<feature type="chain" id="PRO_5044885403" description="Beta-carotene isomerase D27-like C-terminal domain-containing protein" evidence="1">
    <location>
        <begin position="21"/>
        <end position="307"/>
    </location>
</feature>
<dbReference type="Proteomes" id="UP001530377">
    <property type="component" value="Unassembled WGS sequence"/>
</dbReference>
<dbReference type="Pfam" id="PF13225">
    <property type="entry name" value="D27-like_C"/>
    <property type="match status" value="1"/>
</dbReference>
<evidence type="ECO:0000313" key="4">
    <source>
        <dbReference type="Proteomes" id="UP001530377"/>
    </source>
</evidence>
<protein>
    <recommendedName>
        <fullName evidence="2">Beta-carotene isomerase D27-like C-terminal domain-containing protein</fullName>
    </recommendedName>
</protein>
<proteinExistence type="predicted"/>
<comment type="caution">
    <text evidence="3">The sequence shown here is derived from an EMBL/GenBank/DDBJ whole genome shotgun (WGS) entry which is preliminary data.</text>
</comment>
<keyword evidence="1" id="KW-0732">Signal</keyword>
<gene>
    <name evidence="3" type="ORF">ACHAXA_010183</name>
</gene>
<dbReference type="AlphaFoldDB" id="A0ABD3R2V2"/>
<evidence type="ECO:0000313" key="3">
    <source>
        <dbReference type="EMBL" id="KAL3807132.1"/>
    </source>
</evidence>
<reference evidence="3 4" key="1">
    <citation type="submission" date="2024-10" db="EMBL/GenBank/DDBJ databases">
        <title>Updated reference genomes for cyclostephanoid diatoms.</title>
        <authorList>
            <person name="Roberts W.R."/>
            <person name="Alverson A.J."/>
        </authorList>
    </citation>
    <scope>NUCLEOTIDE SEQUENCE [LARGE SCALE GENOMIC DNA]</scope>
    <source>
        <strain evidence="3 4">AJA228-03</strain>
    </source>
</reference>
<accession>A0ABD3R2V2</accession>
<evidence type="ECO:0000259" key="2">
    <source>
        <dbReference type="Pfam" id="PF13225"/>
    </source>
</evidence>
<dbReference type="EMBL" id="JALLPB020000670">
    <property type="protein sequence ID" value="KAL3807132.1"/>
    <property type="molecule type" value="Genomic_DNA"/>
</dbReference>
<evidence type="ECO:0000256" key="1">
    <source>
        <dbReference type="SAM" id="SignalP"/>
    </source>
</evidence>
<organism evidence="3 4">
    <name type="scientific">Cyclostephanos tholiformis</name>
    <dbReference type="NCBI Taxonomy" id="382380"/>
    <lineage>
        <taxon>Eukaryota</taxon>
        <taxon>Sar</taxon>
        <taxon>Stramenopiles</taxon>
        <taxon>Ochrophyta</taxon>
        <taxon>Bacillariophyta</taxon>
        <taxon>Coscinodiscophyceae</taxon>
        <taxon>Thalassiosirophycidae</taxon>
        <taxon>Stephanodiscales</taxon>
        <taxon>Stephanodiscaceae</taxon>
        <taxon>Cyclostephanos</taxon>
    </lineage>
</organism>
<feature type="domain" description="Beta-carotene isomerase D27-like C-terminal" evidence="2">
    <location>
        <begin position="167"/>
        <end position="250"/>
    </location>
</feature>
<sequence length="307" mass="33996">MGSSSSSGLLIVLMILSANAFAPPREIFSHRRRRLGANVRSGTVEGPPIATKPDYSSIHGPLGPLMDSLLMSLFRAKLSERLNNPGNSILIEDSRLAADDFEGIVELTSKMNSRYNNRTEIHEIAREVLVSLFPPFILDRYPSWFARPFPVFSARMCAWATVVGGTWLMGECEVNDVPGMSIDGGRDQGVLVKRCRFLEESQCASICVNSCKIPTQMFFRQNMGLPLTMTPDYTTGECQFSFGKTPTEEEEEEAKSTPCLMRCPSGGSMKRWHHDEGIGDELWLADLATLIAEKGVASRTTCLLMDD</sequence>
<name>A0ABD3R2V2_9STRA</name>